<evidence type="ECO:0000256" key="4">
    <source>
        <dbReference type="ARBA" id="ARBA00023163"/>
    </source>
</evidence>
<evidence type="ECO:0000256" key="3">
    <source>
        <dbReference type="ARBA" id="ARBA00023125"/>
    </source>
</evidence>
<dbReference type="SUPFAM" id="SSF46689">
    <property type="entry name" value="Homeodomain-like"/>
    <property type="match status" value="1"/>
</dbReference>
<comment type="caution">
    <text evidence="7">The sequence shown here is derived from an EMBL/GenBank/DDBJ whole genome shotgun (WGS) entry which is preliminary data.</text>
</comment>
<dbReference type="Pfam" id="PF13977">
    <property type="entry name" value="TetR_C_6"/>
    <property type="match status" value="1"/>
</dbReference>
<dbReference type="GO" id="GO:0003677">
    <property type="term" value="F:DNA binding"/>
    <property type="evidence" value="ECO:0007669"/>
    <property type="project" value="UniProtKB-UniRule"/>
</dbReference>
<reference evidence="7 8" key="1">
    <citation type="journal article" date="2014" name="PLoS Genet.">
        <title>Phylogenetically driven sequencing of extremely halophilic archaea reveals strategies for static and dynamic osmo-response.</title>
        <authorList>
            <person name="Becker E.A."/>
            <person name="Seitzer P.M."/>
            <person name="Tritt A."/>
            <person name="Larsen D."/>
            <person name="Krusor M."/>
            <person name="Yao A.I."/>
            <person name="Wu D."/>
            <person name="Madern D."/>
            <person name="Eisen J.A."/>
            <person name="Darling A.E."/>
            <person name="Facciotti M.T."/>
        </authorList>
    </citation>
    <scope>NUCLEOTIDE SEQUENCE [LARGE SCALE GENOMIC DNA]</scope>
    <source>
        <strain evidence="7 8">DSM 12281</strain>
    </source>
</reference>
<evidence type="ECO:0000256" key="2">
    <source>
        <dbReference type="ARBA" id="ARBA00023015"/>
    </source>
</evidence>
<feature type="domain" description="HTH tetR-type" evidence="6">
    <location>
        <begin position="11"/>
        <end position="71"/>
    </location>
</feature>
<keyword evidence="8" id="KW-1185">Reference proteome</keyword>
<dbReference type="PANTHER" id="PTHR30328:SF54">
    <property type="entry name" value="HTH-TYPE TRANSCRIPTIONAL REPRESSOR SCO4008"/>
    <property type="match status" value="1"/>
</dbReference>
<accession>L9ZZL3</accession>
<name>L9ZZL3_9EURY</name>
<sequence>MASKNSSEIPEDTYVELIEATISAVYETGYADLGVRDIDAKFSKSRQLIHHYFDGKDELITELLVYLLSDEHEEIASSMDADPLTKLNAELDNILLSTYMDDDEFWKVFTVVYEIQAQAHHNAEHQRLLNELTDEYVAHLSEILQDGIDEGIFDDVNPQQIAMLINDLIAGAHIRKIHLGQDEAPGNARETIDQLIVSRLLVNSSTDTMSGI</sequence>
<dbReference type="InterPro" id="IPR009057">
    <property type="entry name" value="Homeodomain-like_sf"/>
</dbReference>
<dbReference type="InterPro" id="IPR036271">
    <property type="entry name" value="Tet_transcr_reg_TetR-rel_C_sf"/>
</dbReference>
<proteinExistence type="predicted"/>
<dbReference type="AlphaFoldDB" id="L9ZZL3"/>
<gene>
    <name evidence="7" type="ORF">C484_09911</name>
</gene>
<dbReference type="Proteomes" id="UP000011648">
    <property type="component" value="Unassembled WGS sequence"/>
</dbReference>
<keyword evidence="1" id="KW-0678">Repressor</keyword>
<keyword evidence="4" id="KW-0804">Transcription</keyword>
<feature type="DNA-binding region" description="H-T-H motif" evidence="5">
    <location>
        <begin position="34"/>
        <end position="53"/>
    </location>
</feature>
<keyword evidence="3 5" id="KW-0238">DNA-binding</keyword>
<keyword evidence="2" id="KW-0805">Transcription regulation</keyword>
<dbReference type="PANTHER" id="PTHR30328">
    <property type="entry name" value="TRANSCRIPTIONAL REPRESSOR"/>
    <property type="match status" value="1"/>
</dbReference>
<organism evidence="7 8">
    <name type="scientific">Natrialba taiwanensis DSM 12281</name>
    <dbReference type="NCBI Taxonomy" id="1230458"/>
    <lineage>
        <taxon>Archaea</taxon>
        <taxon>Methanobacteriati</taxon>
        <taxon>Methanobacteriota</taxon>
        <taxon>Stenosarchaea group</taxon>
        <taxon>Halobacteria</taxon>
        <taxon>Halobacteriales</taxon>
        <taxon>Natrialbaceae</taxon>
        <taxon>Natrialba</taxon>
    </lineage>
</organism>
<dbReference type="Gene3D" id="1.10.357.10">
    <property type="entry name" value="Tetracycline Repressor, domain 2"/>
    <property type="match status" value="1"/>
</dbReference>
<evidence type="ECO:0000313" key="7">
    <source>
        <dbReference type="EMBL" id="ELY91804.1"/>
    </source>
</evidence>
<dbReference type="Pfam" id="PF00440">
    <property type="entry name" value="TetR_N"/>
    <property type="match status" value="1"/>
</dbReference>
<evidence type="ECO:0000256" key="5">
    <source>
        <dbReference type="PROSITE-ProRule" id="PRU00335"/>
    </source>
</evidence>
<dbReference type="InterPro" id="IPR001647">
    <property type="entry name" value="HTH_TetR"/>
</dbReference>
<dbReference type="SUPFAM" id="SSF48498">
    <property type="entry name" value="Tetracyclin repressor-like, C-terminal domain"/>
    <property type="match status" value="1"/>
</dbReference>
<dbReference type="PATRIC" id="fig|1230458.4.peg.1989"/>
<dbReference type="OrthoDB" id="135877at2157"/>
<protein>
    <submittedName>
        <fullName evidence="7">AcrR family transcriptional regulator</fullName>
    </submittedName>
</protein>
<dbReference type="InterPro" id="IPR039538">
    <property type="entry name" value="BetI_C"/>
</dbReference>
<dbReference type="PROSITE" id="PS50977">
    <property type="entry name" value="HTH_TETR_2"/>
    <property type="match status" value="1"/>
</dbReference>
<dbReference type="EMBL" id="AOIL01000034">
    <property type="protein sequence ID" value="ELY91804.1"/>
    <property type="molecule type" value="Genomic_DNA"/>
</dbReference>
<dbReference type="STRING" id="1230458.C484_09911"/>
<evidence type="ECO:0000313" key="8">
    <source>
        <dbReference type="Proteomes" id="UP000011648"/>
    </source>
</evidence>
<evidence type="ECO:0000259" key="6">
    <source>
        <dbReference type="PROSITE" id="PS50977"/>
    </source>
</evidence>
<dbReference type="RefSeq" id="WP_006825736.1">
    <property type="nucleotide sequence ID" value="NZ_AOIL01000034.1"/>
</dbReference>
<evidence type="ECO:0000256" key="1">
    <source>
        <dbReference type="ARBA" id="ARBA00022491"/>
    </source>
</evidence>
<dbReference type="InterPro" id="IPR050109">
    <property type="entry name" value="HTH-type_TetR-like_transc_reg"/>
</dbReference>